<proteinExistence type="predicted"/>
<evidence type="ECO:0000313" key="2">
    <source>
        <dbReference type="EMBL" id="KAH1176211.1"/>
    </source>
</evidence>
<evidence type="ECO:0000256" key="1">
    <source>
        <dbReference type="SAM" id="Phobius"/>
    </source>
</evidence>
<gene>
    <name evidence="2" type="ORF">KIL84_020945</name>
</gene>
<dbReference type="Proteomes" id="UP000827986">
    <property type="component" value="Unassembled WGS sequence"/>
</dbReference>
<accession>A0A9D3XAL5</accession>
<protein>
    <submittedName>
        <fullName evidence="2">Uncharacterized protein</fullName>
    </submittedName>
</protein>
<comment type="caution">
    <text evidence="2">The sequence shown here is derived from an EMBL/GenBank/DDBJ whole genome shotgun (WGS) entry which is preliminary data.</text>
</comment>
<keyword evidence="1" id="KW-0472">Membrane</keyword>
<feature type="transmembrane region" description="Helical" evidence="1">
    <location>
        <begin position="6"/>
        <end position="28"/>
    </location>
</feature>
<keyword evidence="1" id="KW-0812">Transmembrane</keyword>
<dbReference type="EMBL" id="JAHDVG010000475">
    <property type="protein sequence ID" value="KAH1176211.1"/>
    <property type="molecule type" value="Genomic_DNA"/>
</dbReference>
<keyword evidence="1" id="KW-1133">Transmembrane helix</keyword>
<sequence>MAPKWSLPRISGITGSFMGHWKILYFLLYMQRRTKVWGHGGQGQCMSQPAALKTAKTEVSYSNPVSNAALERKRQGARGKGTGGRGIYGIQPLLPRWLPGYHCHRPNILQGAGVAVLQDRLLVTMDAWSPKGWQIYVPGEPGTGRGPVSWRGFEGYQVPSVRRIQSQRRPFPWPQHGSLRFFL</sequence>
<dbReference type="AlphaFoldDB" id="A0A9D3XAL5"/>
<evidence type="ECO:0000313" key="3">
    <source>
        <dbReference type="Proteomes" id="UP000827986"/>
    </source>
</evidence>
<name>A0A9D3XAL5_9SAUR</name>
<reference evidence="2" key="1">
    <citation type="submission" date="2021-09" db="EMBL/GenBank/DDBJ databases">
        <title>The genome of Mauremys mutica provides insights into the evolution of semi-aquatic lifestyle.</title>
        <authorList>
            <person name="Gong S."/>
            <person name="Gao Y."/>
        </authorList>
    </citation>
    <scope>NUCLEOTIDE SEQUENCE</scope>
    <source>
        <strain evidence="2">MM-2020</strain>
        <tissue evidence="2">Muscle</tissue>
    </source>
</reference>
<keyword evidence="3" id="KW-1185">Reference proteome</keyword>
<organism evidence="2 3">
    <name type="scientific">Mauremys mutica</name>
    <name type="common">yellowpond turtle</name>
    <dbReference type="NCBI Taxonomy" id="74926"/>
    <lineage>
        <taxon>Eukaryota</taxon>
        <taxon>Metazoa</taxon>
        <taxon>Chordata</taxon>
        <taxon>Craniata</taxon>
        <taxon>Vertebrata</taxon>
        <taxon>Euteleostomi</taxon>
        <taxon>Archelosauria</taxon>
        <taxon>Testudinata</taxon>
        <taxon>Testudines</taxon>
        <taxon>Cryptodira</taxon>
        <taxon>Durocryptodira</taxon>
        <taxon>Testudinoidea</taxon>
        <taxon>Geoemydidae</taxon>
        <taxon>Geoemydinae</taxon>
        <taxon>Mauremys</taxon>
    </lineage>
</organism>